<dbReference type="PANTHER" id="PTHR45339">
    <property type="entry name" value="HYBRID SIGNAL TRANSDUCTION HISTIDINE KINASE J"/>
    <property type="match status" value="1"/>
</dbReference>
<reference evidence="4" key="1">
    <citation type="journal article" date="2019" name="Sci. Rep.">
        <title>Draft genome of Tanacetum cinerariifolium, the natural source of mosquito coil.</title>
        <authorList>
            <person name="Yamashiro T."/>
            <person name="Shiraishi A."/>
            <person name="Satake H."/>
            <person name="Nakayama K."/>
        </authorList>
    </citation>
    <scope>NUCLEOTIDE SEQUENCE</scope>
</reference>
<protein>
    <submittedName>
        <fullName evidence="4">Two-component sensor protein histidine protein kinase, putative</fullName>
    </submittedName>
</protein>
<feature type="compositionally biased region" description="Basic residues" evidence="3">
    <location>
        <begin position="1252"/>
        <end position="1261"/>
    </location>
</feature>
<feature type="compositionally biased region" description="Low complexity" evidence="3">
    <location>
        <begin position="1077"/>
        <end position="1088"/>
    </location>
</feature>
<feature type="region of interest" description="Disordered" evidence="3">
    <location>
        <begin position="950"/>
        <end position="1218"/>
    </location>
</feature>
<feature type="region of interest" description="Disordered" evidence="3">
    <location>
        <begin position="399"/>
        <end position="601"/>
    </location>
</feature>
<feature type="compositionally biased region" description="Basic and acidic residues" evidence="3">
    <location>
        <begin position="29"/>
        <end position="41"/>
    </location>
</feature>
<feature type="region of interest" description="Disordered" evidence="3">
    <location>
        <begin position="1340"/>
        <end position="1359"/>
    </location>
</feature>
<comment type="caution">
    <text evidence="4">The sequence shown here is derived from an EMBL/GenBank/DDBJ whole genome shotgun (WGS) entry which is preliminary data.</text>
</comment>
<feature type="region of interest" description="Disordered" evidence="3">
    <location>
        <begin position="885"/>
        <end position="914"/>
    </location>
</feature>
<feature type="compositionally biased region" description="Low complexity" evidence="3">
    <location>
        <begin position="566"/>
        <end position="579"/>
    </location>
</feature>
<feature type="region of interest" description="Disordered" evidence="3">
    <location>
        <begin position="192"/>
        <end position="363"/>
    </location>
</feature>
<feature type="compositionally biased region" description="Basic residues" evidence="3">
    <location>
        <begin position="1048"/>
        <end position="1058"/>
    </location>
</feature>
<feature type="compositionally biased region" description="Basic residues" evidence="3">
    <location>
        <begin position="285"/>
        <end position="304"/>
    </location>
</feature>
<keyword evidence="4" id="KW-0418">Kinase</keyword>
<gene>
    <name evidence="4" type="ORF">Tci_000231</name>
</gene>
<feature type="compositionally biased region" description="Basic residues" evidence="3">
    <location>
        <begin position="1164"/>
        <end position="1176"/>
    </location>
</feature>
<feature type="region of interest" description="Disordered" evidence="3">
    <location>
        <begin position="630"/>
        <end position="651"/>
    </location>
</feature>
<dbReference type="PANTHER" id="PTHR45339:SF1">
    <property type="entry name" value="HYBRID SIGNAL TRANSDUCTION HISTIDINE KINASE J"/>
    <property type="match status" value="1"/>
</dbReference>
<feature type="compositionally biased region" description="Basic residues" evidence="3">
    <location>
        <begin position="632"/>
        <end position="651"/>
    </location>
</feature>
<feature type="region of interest" description="Disordered" evidence="3">
    <location>
        <begin position="735"/>
        <end position="779"/>
    </location>
</feature>
<sequence length="1832" mass="196654">MTRAEIVAVILPDCYNCRILPSLPSHEVSLDERYDRPERPARRAPAAADADGPEKRRFHGAHAVGPHGRGRQDRGHPQRHHRDQGKNGPRGHGSEPRGGPRGPALAARANADHDGRLVHHHQRGQYPDRRPGAPHQRNGARDRRRGQGRPVADHGAGSGRRAAAGPVPERGHHRQHHGGAAAVVFFRSDARGARGRHRGQARWPGAGEGRGGHVEGFDRFRQLDGRQPDVAGAQHRRGDDGRGQRRPVEKDHGGRARRNPAIEGHHQRDGGPAALLRVGSDARGARGRHRGQARRPGLRSRRGRHLEGFDGQRQLHGIQPHRPGAQYRGRDDSRGQRRPVEKDHGGRQGRDPGTEGHLQRDGRSIALVRIGSDARGARGGHRGQAGWPGVRARRGRHLEGFDRQRQLHGVQPDRPGEEYRGRDHGGGARRPVEKDHGGRQGRDPGTEGHHQRDGGPAVVVRVGSDARGARGGHRRQARWPGQRVRRGRYLEGLDGKRQPAGSQPHQPGAGDCGSGHRRDARRPVTVDPGGGARRGVVPEGQHQRDDPQPQGHHAQERAAGLAQDQPGALHPAAAGPARPAGRHAPDPVRTGAAGVGPPRRVLHDGRAVRGRAPAHDRQLRLPVQPQAAHVVPARRRPGGPVRARKNPHLAHRRAARLHRGVVGPGRGAAHQHRGAADPVRAAGEGGHRDRLARPVYGNPPVVPGPADGIDRRGAQHHRGEQPHRVAAHAVAVAGAGTAADQPGAGGKGAPAVRAEHRGGTQEPRGGAGQTGAGRKSHAAGAVVQQLGDNPDGNLSGKQVEFAKTIHGSGSDLLTLINDILDLSKIESGTVTLDVSEYRFQNLRHYVERTFRHMAEAKHLGFSVELRDNLPTAVMTDTTRLQQRLLQRPPHPGPCRRGAGVCRHRHRRGHRGRQAAADLRGIPAGRRLHRPQVRRHRPGTVDLARAGAFAGRRNPRGIGGGAGARCRSGTGPAGAGPRRRGSAVQRRPRAAHAGRSVGADHRGRRTLRGHRAGIRAREQLQGHRHRARRFGTEPGARLPAVGHPARPGSARHRRLHRARTPQARSGHAPHPRARDLQPARARTGAAPGRHLLPEQAGGPRRTAGGIRAHPEVFNGRQTQFAGGGRRRHPARRHRGADRRHRPAHRGRGHRPGGARRTARPAVRLHGARSRPARHQRLRAAGPDRQGRHAARPAGGDQYRQRTGSQEHGPAQAPCQEHRDQGCPLARAAAGRDGAVPAPFAGQPARGAAPHARGNPRSRKHAGRPQGADRGRRPAQHLRAVVAARAPADAGVVCRKWPRRHRGAGTRSHHRDRPDGHHDARDGRLRHHARDPAPAQIPLAAHHHPHRQGDEGRPRQVHRGRRVRLHHQAGGRGAAALAHAGVAALTATAKSRQVALEARDVVAAVHHRPSQHVGPDGGHAGARQGIGADQVDGVRRQLDRGPVAAQQLQRRHFRDIARIDHGHALAADRHRVQAVAHDDVLDHVFIVDEVGRTQDGGAKAHRPDHAFGAQFDGKVRHVDEAVGVDHGQVHQPVDARFPGQVEGDEGLGEFVARHRVEQEQRAHAGQRGAHGVDVEQVAAHDVHAGRKTGFRRIAHKHAHVGAALHELVDDLAAHAAGSAGNEYGHDDFLEVVERELHVRGRARRRPAQGHAVAPRGGAGEQPGRAPARAGGEHAQADRGRTRAVRTHLDPAGRSGRSGSGHRLGRRAAAGPAAHQRPPALRAGGDGQAGRPLRRQVPGRAARGDDRGPPGGHGGRRLRPGHPRQSRPRRQPGGTHHRARPAGRRGAPGPATASRGGAHHDGGNAGAAPGVALHGARRRAARRGRGAPAAVAGKP</sequence>
<feature type="compositionally biased region" description="Low complexity" evidence="3">
    <location>
        <begin position="1823"/>
        <end position="1832"/>
    </location>
</feature>
<organism evidence="4">
    <name type="scientific">Tanacetum cinerariifolium</name>
    <name type="common">Dalmatian daisy</name>
    <name type="synonym">Chrysanthemum cinerariifolium</name>
    <dbReference type="NCBI Taxonomy" id="118510"/>
    <lineage>
        <taxon>Eukaryota</taxon>
        <taxon>Viridiplantae</taxon>
        <taxon>Streptophyta</taxon>
        <taxon>Embryophyta</taxon>
        <taxon>Tracheophyta</taxon>
        <taxon>Spermatophyta</taxon>
        <taxon>Magnoliopsida</taxon>
        <taxon>eudicotyledons</taxon>
        <taxon>Gunneridae</taxon>
        <taxon>Pentapetalae</taxon>
        <taxon>asterids</taxon>
        <taxon>campanulids</taxon>
        <taxon>Asterales</taxon>
        <taxon>Asteraceae</taxon>
        <taxon>Asteroideae</taxon>
        <taxon>Anthemideae</taxon>
        <taxon>Anthemidinae</taxon>
        <taxon>Tanacetum</taxon>
    </lineage>
</organism>
<keyword evidence="1" id="KW-0597">Phosphoprotein</keyword>
<feature type="compositionally biased region" description="Basic residues" evidence="3">
    <location>
        <begin position="901"/>
        <end position="912"/>
    </location>
</feature>
<feature type="region of interest" description="Disordered" evidence="3">
    <location>
        <begin position="29"/>
        <end position="107"/>
    </location>
</feature>
<proteinExistence type="predicted"/>
<feature type="compositionally biased region" description="Basic and acidic residues" evidence="3">
    <location>
        <begin position="1668"/>
        <end position="1688"/>
    </location>
</feature>
<evidence type="ECO:0000256" key="3">
    <source>
        <dbReference type="SAM" id="MobiDB-lite"/>
    </source>
</evidence>
<feature type="compositionally biased region" description="Basic residues" evidence="3">
    <location>
        <begin position="1123"/>
        <end position="1157"/>
    </location>
</feature>
<feature type="region of interest" description="Disordered" evidence="3">
    <location>
        <begin position="119"/>
        <end position="178"/>
    </location>
</feature>
<dbReference type="GO" id="GO:0000160">
    <property type="term" value="P:phosphorelay signal transduction system"/>
    <property type="evidence" value="ECO:0007669"/>
    <property type="project" value="UniProtKB-KW"/>
</dbReference>
<feature type="compositionally biased region" description="Basic residues" evidence="3">
    <location>
        <begin position="470"/>
        <end position="487"/>
    </location>
</feature>
<feature type="compositionally biased region" description="Basic residues" evidence="3">
    <location>
        <begin position="976"/>
        <end position="991"/>
    </location>
</feature>
<dbReference type="EMBL" id="BKCJ010000003">
    <property type="protein sequence ID" value="GEU28253.1"/>
    <property type="molecule type" value="Genomic_DNA"/>
</dbReference>
<feature type="compositionally biased region" description="Basic and acidic residues" evidence="3">
    <location>
        <begin position="236"/>
        <end position="254"/>
    </location>
</feature>
<feature type="compositionally biased region" description="Basic and acidic residues" evidence="3">
    <location>
        <begin position="328"/>
        <end position="363"/>
    </location>
</feature>
<dbReference type="GO" id="GO:0016301">
    <property type="term" value="F:kinase activity"/>
    <property type="evidence" value="ECO:0007669"/>
    <property type="project" value="UniProtKB-KW"/>
</dbReference>
<feature type="compositionally biased region" description="Basic residues" evidence="3">
    <location>
        <begin position="1751"/>
        <end position="1780"/>
    </location>
</feature>
<dbReference type="InterPro" id="IPR036890">
    <property type="entry name" value="HATPase_C_sf"/>
</dbReference>
<keyword evidence="4" id="KW-0808">Transferase</keyword>
<evidence type="ECO:0000313" key="4">
    <source>
        <dbReference type="EMBL" id="GEU28253.1"/>
    </source>
</evidence>
<evidence type="ECO:0000256" key="1">
    <source>
        <dbReference type="ARBA" id="ARBA00022553"/>
    </source>
</evidence>
<feature type="compositionally biased region" description="Basic and acidic residues" evidence="3">
    <location>
        <begin position="414"/>
        <end position="453"/>
    </location>
</feature>
<feature type="compositionally biased region" description="Basic and acidic residues" evidence="3">
    <location>
        <begin position="1310"/>
        <end position="1321"/>
    </location>
</feature>
<feature type="region of interest" description="Disordered" evidence="3">
    <location>
        <begin position="1638"/>
        <end position="1832"/>
    </location>
</feature>
<feature type="compositionally biased region" description="Basic and acidic residues" evidence="3">
    <location>
        <begin position="210"/>
        <end position="227"/>
    </location>
</feature>
<feature type="compositionally biased region" description="Basic and acidic residues" evidence="3">
    <location>
        <begin position="514"/>
        <end position="524"/>
    </location>
</feature>
<feature type="compositionally biased region" description="Basic residues" evidence="3">
    <location>
        <begin position="1294"/>
        <end position="1309"/>
    </location>
</feature>
<feature type="compositionally biased region" description="Basic residues" evidence="3">
    <location>
        <begin position="1001"/>
        <end position="1013"/>
    </location>
</feature>
<dbReference type="Gene3D" id="3.30.565.10">
    <property type="entry name" value="Histidine kinase-like ATPase, C-terminal domain"/>
    <property type="match status" value="1"/>
</dbReference>
<feature type="region of interest" description="Disordered" evidence="3">
    <location>
        <begin position="664"/>
        <end position="701"/>
    </location>
</feature>
<feature type="region of interest" description="Disordered" evidence="3">
    <location>
        <begin position="373"/>
        <end position="392"/>
    </location>
</feature>
<feature type="compositionally biased region" description="Low complexity" evidence="3">
    <location>
        <begin position="1704"/>
        <end position="1717"/>
    </location>
</feature>
<feature type="region of interest" description="Disordered" evidence="3">
    <location>
        <begin position="1292"/>
        <end position="1325"/>
    </location>
</feature>
<feature type="compositionally biased region" description="Basic and acidic residues" evidence="3">
    <location>
        <begin position="488"/>
        <end position="497"/>
    </location>
</feature>
<evidence type="ECO:0000256" key="2">
    <source>
        <dbReference type="ARBA" id="ARBA00023012"/>
    </source>
</evidence>
<feature type="region of interest" description="Disordered" evidence="3">
    <location>
        <begin position="1232"/>
        <end position="1275"/>
    </location>
</feature>
<feature type="compositionally biased region" description="Basic residues" evidence="3">
    <location>
        <begin position="1812"/>
        <end position="1822"/>
    </location>
</feature>
<feature type="compositionally biased region" description="Low complexity" evidence="3">
    <location>
        <begin position="1781"/>
        <end position="1793"/>
    </location>
</feature>
<accession>A0A699GED2</accession>
<name>A0A699GED2_TANCI</name>
<keyword evidence="2" id="KW-0902">Two-component regulatory system</keyword>